<sequence length="225" mass="24914">MLTKKQAIDEKREQLTPDKKAYMKTVEWVIGADKNVPEQEKEVFMLQAMEALLATEESDAAKIFGMDATSYGRQLTKQPTNTTFTNQIPLFALIGILAMSLFLVVMGIVQFINQDSVIYAGTFVLTILMVLICIVCILIGGYILWKHYTVTDSKSIAAYFLIGSGIVIMYVFVLVFLVMILPNLGPVMNGGALLEIILGVGGFITAALVWKKIQKNEKVKLGYSD</sequence>
<dbReference type="EMBL" id="JAARQN010000021">
    <property type="protein sequence ID" value="MBC1459174.1"/>
    <property type="molecule type" value="Genomic_DNA"/>
</dbReference>
<feature type="transmembrane region" description="Helical" evidence="1">
    <location>
        <begin position="157"/>
        <end position="181"/>
    </location>
</feature>
<dbReference type="Proteomes" id="UP000569903">
    <property type="component" value="Unassembled WGS sequence"/>
</dbReference>
<name>A0A841Z081_9LIST</name>
<proteinExistence type="predicted"/>
<keyword evidence="1" id="KW-0472">Membrane</keyword>
<keyword evidence="1" id="KW-0812">Transmembrane</keyword>
<evidence type="ECO:0000313" key="2">
    <source>
        <dbReference type="EMBL" id="MBC1459174.1"/>
    </source>
</evidence>
<gene>
    <name evidence="2" type="ORF">HB850_15550</name>
</gene>
<feature type="transmembrane region" description="Helical" evidence="1">
    <location>
        <begin position="187"/>
        <end position="210"/>
    </location>
</feature>
<comment type="caution">
    <text evidence="2">The sequence shown here is derived from an EMBL/GenBank/DDBJ whole genome shotgun (WGS) entry which is preliminary data.</text>
</comment>
<feature type="transmembrane region" description="Helical" evidence="1">
    <location>
        <begin position="118"/>
        <end position="145"/>
    </location>
</feature>
<dbReference type="RefSeq" id="WP_185390306.1">
    <property type="nucleotide sequence ID" value="NZ_JAARQN010000021.1"/>
</dbReference>
<reference evidence="2 3" key="1">
    <citation type="submission" date="2020-03" db="EMBL/GenBank/DDBJ databases">
        <title>Soil Listeria distribution.</title>
        <authorList>
            <person name="Liao J."/>
            <person name="Wiedmann M."/>
        </authorList>
    </citation>
    <scope>NUCLEOTIDE SEQUENCE [LARGE SCALE GENOMIC DNA]</scope>
    <source>
        <strain evidence="2 3">FSL L7-1614</strain>
    </source>
</reference>
<protein>
    <submittedName>
        <fullName evidence="2">DUF1129 family protein</fullName>
    </submittedName>
</protein>
<accession>A0A841Z081</accession>
<keyword evidence="1" id="KW-1133">Transmembrane helix</keyword>
<organism evidence="2 3">
    <name type="scientific">Listeria newyorkensis</name>
    <dbReference type="NCBI Taxonomy" id="1497681"/>
    <lineage>
        <taxon>Bacteria</taxon>
        <taxon>Bacillati</taxon>
        <taxon>Bacillota</taxon>
        <taxon>Bacilli</taxon>
        <taxon>Bacillales</taxon>
        <taxon>Listeriaceae</taxon>
        <taxon>Listeria</taxon>
    </lineage>
</organism>
<evidence type="ECO:0000256" key="1">
    <source>
        <dbReference type="SAM" id="Phobius"/>
    </source>
</evidence>
<feature type="transmembrane region" description="Helical" evidence="1">
    <location>
        <begin position="90"/>
        <end position="112"/>
    </location>
</feature>
<dbReference type="AlphaFoldDB" id="A0A841Z081"/>
<evidence type="ECO:0000313" key="3">
    <source>
        <dbReference type="Proteomes" id="UP000569903"/>
    </source>
</evidence>